<dbReference type="SMART" id="SM00066">
    <property type="entry name" value="GAL4"/>
    <property type="match status" value="1"/>
</dbReference>
<dbReference type="Gene3D" id="4.10.240.10">
    <property type="entry name" value="Zn(2)-C6 fungal-type DNA-binding domain"/>
    <property type="match status" value="1"/>
</dbReference>
<dbReference type="InterPro" id="IPR050797">
    <property type="entry name" value="Carb_Metab_Trans_Reg"/>
</dbReference>
<protein>
    <recommendedName>
        <fullName evidence="3">Zn(2)-C6 fungal-type domain-containing protein</fullName>
    </recommendedName>
</protein>
<dbReference type="GO" id="GO:0000981">
    <property type="term" value="F:DNA-binding transcription factor activity, RNA polymerase II-specific"/>
    <property type="evidence" value="ECO:0007669"/>
    <property type="project" value="InterPro"/>
</dbReference>
<feature type="region of interest" description="Disordered" evidence="2">
    <location>
        <begin position="13"/>
        <end position="182"/>
    </location>
</feature>
<evidence type="ECO:0000259" key="3">
    <source>
        <dbReference type="PROSITE" id="PS50048"/>
    </source>
</evidence>
<keyword evidence="5" id="KW-1185">Reference proteome</keyword>
<dbReference type="PROSITE" id="PS50048">
    <property type="entry name" value="ZN2_CY6_FUNGAL_2"/>
    <property type="match status" value="1"/>
</dbReference>
<dbReference type="RefSeq" id="XP_019027796.1">
    <property type="nucleotide sequence ID" value="XM_019180229.1"/>
</dbReference>
<accession>A0A1E3HD24</accession>
<feature type="domain" description="Zn(2)-C6 fungal-type" evidence="3">
    <location>
        <begin position="397"/>
        <end position="428"/>
    </location>
</feature>
<gene>
    <name evidence="4" type="ORF">L198_08261</name>
</gene>
<feature type="region of interest" description="Disordered" evidence="2">
    <location>
        <begin position="245"/>
        <end position="296"/>
    </location>
</feature>
<evidence type="ECO:0000256" key="1">
    <source>
        <dbReference type="ARBA" id="ARBA00023242"/>
    </source>
</evidence>
<dbReference type="PROSITE" id="PS00463">
    <property type="entry name" value="ZN2_CY6_FUNGAL_1"/>
    <property type="match status" value="1"/>
</dbReference>
<feature type="compositionally biased region" description="Pro residues" evidence="2">
    <location>
        <begin position="28"/>
        <end position="37"/>
    </location>
</feature>
<feature type="compositionally biased region" description="Basic and acidic residues" evidence="2">
    <location>
        <begin position="278"/>
        <end position="296"/>
    </location>
</feature>
<feature type="compositionally biased region" description="Acidic residues" evidence="2">
    <location>
        <begin position="99"/>
        <end position="109"/>
    </location>
</feature>
<reference evidence="4 5" key="1">
    <citation type="submission" date="2016-06" db="EMBL/GenBank/DDBJ databases">
        <title>Evolution of pathogenesis and genome organization in the Tremellales.</title>
        <authorList>
            <person name="Cuomo C."/>
            <person name="Litvintseva A."/>
            <person name="Heitman J."/>
            <person name="Chen Y."/>
            <person name="Sun S."/>
            <person name="Springer D."/>
            <person name="Dromer F."/>
            <person name="Young S."/>
            <person name="Zeng Q."/>
            <person name="Chapman S."/>
            <person name="Gujja S."/>
            <person name="Saif S."/>
            <person name="Birren B."/>
        </authorList>
    </citation>
    <scope>NUCLEOTIDE SEQUENCE [LARGE SCALE GENOMIC DNA]</scope>
    <source>
        <strain evidence="4 5">CBS 7118</strain>
    </source>
</reference>
<dbReference type="GeneID" id="30197471"/>
<evidence type="ECO:0000256" key="2">
    <source>
        <dbReference type="SAM" id="MobiDB-lite"/>
    </source>
</evidence>
<dbReference type="Pfam" id="PF00172">
    <property type="entry name" value="Zn_clus"/>
    <property type="match status" value="1"/>
</dbReference>
<dbReference type="PANTHER" id="PTHR31668">
    <property type="entry name" value="GLUCOSE TRANSPORT TRANSCRIPTION REGULATOR RGT1-RELATED-RELATED"/>
    <property type="match status" value="1"/>
</dbReference>
<proteinExistence type="predicted"/>
<keyword evidence="1" id="KW-0539">Nucleus</keyword>
<dbReference type="InterPro" id="IPR036864">
    <property type="entry name" value="Zn2-C6_fun-type_DNA-bd_sf"/>
</dbReference>
<evidence type="ECO:0000313" key="4">
    <source>
        <dbReference type="EMBL" id="ODN74240.1"/>
    </source>
</evidence>
<dbReference type="InterPro" id="IPR001138">
    <property type="entry name" value="Zn2Cys6_DnaBD"/>
</dbReference>
<name>A0A1E3HD24_9TREE</name>
<dbReference type="GO" id="GO:0008270">
    <property type="term" value="F:zinc ion binding"/>
    <property type="evidence" value="ECO:0007669"/>
    <property type="project" value="InterPro"/>
</dbReference>
<comment type="caution">
    <text evidence="4">The sequence shown here is derived from an EMBL/GenBank/DDBJ whole genome shotgun (WGS) entry which is preliminary data.</text>
</comment>
<dbReference type="Proteomes" id="UP000094819">
    <property type="component" value="Unassembled WGS sequence"/>
</dbReference>
<dbReference type="OrthoDB" id="6486656at2759"/>
<organism evidence="4 5">
    <name type="scientific">Cryptococcus wingfieldii CBS 7118</name>
    <dbReference type="NCBI Taxonomy" id="1295528"/>
    <lineage>
        <taxon>Eukaryota</taxon>
        <taxon>Fungi</taxon>
        <taxon>Dikarya</taxon>
        <taxon>Basidiomycota</taxon>
        <taxon>Agaricomycotina</taxon>
        <taxon>Tremellomycetes</taxon>
        <taxon>Tremellales</taxon>
        <taxon>Cryptococcaceae</taxon>
        <taxon>Cryptococcus</taxon>
    </lineage>
</organism>
<dbReference type="AlphaFoldDB" id="A0A1E3HD24"/>
<dbReference type="EMBL" id="AWGH01000062">
    <property type="protein sequence ID" value="ODN74240.1"/>
    <property type="molecule type" value="Genomic_DNA"/>
</dbReference>
<sequence>MSAYSGSTNQFFAAESTMGDGPLSPLFSPLPSPPPPTEAGEPVEAVEAGVNDLAPQVSPFSAPFAAGSVESDSAMSSLFSPPPSPSHIADETTATTIGDENDLGYDYSDDSALSPLFSAPPSPSPVSETINTAVGDENKVGDDYSEESALSPLFSPPPSPSPVEASATTSARSRSPSLPPIAPIVIPTTKPASEKVYLGLPLPGIRGPTVPAQVGSTQLEKPSEKVHLGLRMPGIRIPALLPNAQPEKTCDKSKPKARSSAHATNTNIFKATGGQDPGMEKKRHVEACKQRQNKHDDHDFSALASLFTSPAEGVMNDVIDLTLIDSPPSSPSPVCLSTPVNTSSVVGQRDSSSDKSKAKARSSAHANMSNTIKASGSQSPSGDKKTHAKGCKRKSNSCEYCKRRQIKCDRDDYNACTACLKKGTDCVYNIVPGKRGALKASQEAVAMGRTLSGSLINGGLPSTPRLSSSPSSNASVAIHTPPRAAPATSTVVVPAYLYPQLASTSSVHFNIVAAPSAPAPSFRASHPSQLPVAPVATGPEVNLEGEFDFDFDQFYRDIGLVASAPEAAPVSSSFAPNPSFSAIPPPPPIQPFSRAAPIAPLLPAADEQRAAVSQQQWTLAQWCRDNGIDEATFLTNPVFQIPGLAEAAPVPVPVESEKEKEKREAAEIANIVAFFSTPEMRSFNDVGC</sequence>
<dbReference type="SUPFAM" id="SSF57701">
    <property type="entry name" value="Zn2/Cys6 DNA-binding domain"/>
    <property type="match status" value="1"/>
</dbReference>
<feature type="region of interest" description="Disordered" evidence="2">
    <location>
        <begin position="329"/>
        <end position="391"/>
    </location>
</feature>
<feature type="compositionally biased region" description="Polar residues" evidence="2">
    <location>
        <begin position="365"/>
        <end position="381"/>
    </location>
</feature>
<feature type="compositionally biased region" description="Low complexity" evidence="2">
    <location>
        <begin position="38"/>
        <end position="50"/>
    </location>
</feature>
<feature type="compositionally biased region" description="Low complexity" evidence="2">
    <location>
        <begin position="162"/>
        <end position="176"/>
    </location>
</feature>
<evidence type="ECO:0000313" key="5">
    <source>
        <dbReference type="Proteomes" id="UP000094819"/>
    </source>
</evidence>
<dbReference type="CDD" id="cd00067">
    <property type="entry name" value="GAL4"/>
    <property type="match status" value="1"/>
</dbReference>